<dbReference type="RefSeq" id="WP_068455389.1">
    <property type="nucleotide sequence ID" value="NZ_BJOB01000027.1"/>
</dbReference>
<reference evidence="1 2" key="1">
    <citation type="submission" date="2024-04" db="EMBL/GenBank/DDBJ databases">
        <authorList>
            <person name="Wu Y.S."/>
            <person name="Zhang L."/>
        </authorList>
    </citation>
    <scope>NUCLEOTIDE SEQUENCE [LARGE SCALE GENOMIC DNA]</scope>
    <source>
        <strain evidence="1 2">KG-01</strain>
    </source>
</reference>
<gene>
    <name evidence="1" type="ORF">AAF454_00275</name>
</gene>
<proteinExistence type="predicted"/>
<keyword evidence="2" id="KW-1185">Reference proteome</keyword>
<evidence type="ECO:0000313" key="1">
    <source>
        <dbReference type="EMBL" id="MEL5986850.1"/>
    </source>
</evidence>
<dbReference type="Proteomes" id="UP001398420">
    <property type="component" value="Unassembled WGS sequence"/>
</dbReference>
<evidence type="ECO:0000313" key="2">
    <source>
        <dbReference type="Proteomes" id="UP001398420"/>
    </source>
</evidence>
<comment type="caution">
    <text evidence="1">The sequence shown here is derived from an EMBL/GenBank/DDBJ whole genome shotgun (WGS) entry which is preliminary data.</text>
</comment>
<protein>
    <submittedName>
        <fullName evidence="1">Uncharacterized protein</fullName>
    </submittedName>
</protein>
<accession>A0ABU9LGD5</accession>
<dbReference type="EMBL" id="JBCEWA010000001">
    <property type="protein sequence ID" value="MEL5986850.1"/>
    <property type="molecule type" value="Genomic_DNA"/>
</dbReference>
<name>A0ABU9LGD5_9BACL</name>
<sequence length="129" mass="14383">MTVRKTYLIHEGSNNEGAIQFTLTTAPEGQWQPANRVITDSDEMAFIYVIDENDAFSYFVFQQSSWDALVQMIQQEQDPAVVIGEEAITLTGMFEELQALLFNIEGNSNYGEAFVTAVEEAFSAILAEA</sequence>
<dbReference type="Pfam" id="PF19785">
    <property type="entry name" value="UPF0738"/>
    <property type="match status" value="1"/>
</dbReference>
<organism evidence="1 2">
    <name type="scientific">Kurthia gibsonii</name>
    <dbReference type="NCBI Taxonomy" id="33946"/>
    <lineage>
        <taxon>Bacteria</taxon>
        <taxon>Bacillati</taxon>
        <taxon>Bacillota</taxon>
        <taxon>Bacilli</taxon>
        <taxon>Bacillales</taxon>
        <taxon>Caryophanaceae</taxon>
        <taxon>Kurthia</taxon>
    </lineage>
</organism>
<dbReference type="InterPro" id="IPR020908">
    <property type="entry name" value="UPF0738"/>
</dbReference>
<dbReference type="GeneID" id="97821736"/>